<evidence type="ECO:0000313" key="1">
    <source>
        <dbReference type="EMBL" id="GAH86434.1"/>
    </source>
</evidence>
<proteinExistence type="predicted"/>
<comment type="caution">
    <text evidence="1">The sequence shown here is derived from an EMBL/GenBank/DDBJ whole genome shotgun (WGS) entry which is preliminary data.</text>
</comment>
<protein>
    <submittedName>
        <fullName evidence="1">Uncharacterized protein</fullName>
    </submittedName>
</protein>
<gene>
    <name evidence="1" type="ORF">S03H2_67143</name>
</gene>
<dbReference type="AlphaFoldDB" id="X1K867"/>
<dbReference type="EMBL" id="BARU01043910">
    <property type="protein sequence ID" value="GAH86434.1"/>
    <property type="molecule type" value="Genomic_DNA"/>
</dbReference>
<reference evidence="1" key="1">
    <citation type="journal article" date="2014" name="Front. Microbiol.">
        <title>High frequency of phylogenetically diverse reductive dehalogenase-homologous genes in deep subseafloor sedimentary metagenomes.</title>
        <authorList>
            <person name="Kawai M."/>
            <person name="Futagami T."/>
            <person name="Toyoda A."/>
            <person name="Takaki Y."/>
            <person name="Nishi S."/>
            <person name="Hori S."/>
            <person name="Arai W."/>
            <person name="Tsubouchi T."/>
            <person name="Morono Y."/>
            <person name="Uchiyama I."/>
            <person name="Ito T."/>
            <person name="Fujiyama A."/>
            <person name="Inagaki F."/>
            <person name="Takami H."/>
        </authorList>
    </citation>
    <scope>NUCLEOTIDE SEQUENCE</scope>
    <source>
        <strain evidence="1">Expedition CK06-06</strain>
    </source>
</reference>
<accession>X1K867</accession>
<sequence length="31" mass="3835">MNKLQFLFFAIGQSVRHPKTQIYYYYCTDCR</sequence>
<name>X1K867_9ZZZZ</name>
<organism evidence="1">
    <name type="scientific">marine sediment metagenome</name>
    <dbReference type="NCBI Taxonomy" id="412755"/>
    <lineage>
        <taxon>unclassified sequences</taxon>
        <taxon>metagenomes</taxon>
        <taxon>ecological metagenomes</taxon>
    </lineage>
</organism>
<feature type="non-terminal residue" evidence="1">
    <location>
        <position position="31"/>
    </location>
</feature>